<evidence type="ECO:0000259" key="2">
    <source>
        <dbReference type="Pfam" id="PF13400"/>
    </source>
</evidence>
<dbReference type="Pfam" id="PF13400">
    <property type="entry name" value="Tad"/>
    <property type="match status" value="1"/>
</dbReference>
<feature type="transmembrane region" description="Helical" evidence="1">
    <location>
        <begin position="38"/>
        <end position="63"/>
    </location>
</feature>
<keyword evidence="1" id="KW-0472">Membrane</keyword>
<accession>A0ABN2XBC6</accession>
<comment type="caution">
    <text evidence="3">The sequence shown here is derived from an EMBL/GenBank/DDBJ whole genome shotgun (WGS) entry which is preliminary data.</text>
</comment>
<protein>
    <recommendedName>
        <fullName evidence="2">Putative Flp pilus-assembly TadG-like N-terminal domain-containing protein</fullName>
    </recommendedName>
</protein>
<dbReference type="EMBL" id="BAAAQA010000002">
    <property type="protein sequence ID" value="GAA2108387.1"/>
    <property type="molecule type" value="Genomic_DNA"/>
</dbReference>
<proteinExistence type="predicted"/>
<evidence type="ECO:0000313" key="3">
    <source>
        <dbReference type="EMBL" id="GAA2108387.1"/>
    </source>
</evidence>
<sequence>MKMLHGLERPSSVTSTVAGLWRRFLGDSRERDSGQTTIVLLGFTLVTLLLVITIMAITSVYIGERKLQSLADRASSAAADTFTDLDRTEVAAPSPILTHDGVAGAASSYLGTVGAFDEVQQLSLGAPTGTPDGLTAQVTLNAVVHPPVVNYIIPVGVPITATGDARAVMGR</sequence>
<dbReference type="Proteomes" id="UP001500166">
    <property type="component" value="Unassembled WGS sequence"/>
</dbReference>
<dbReference type="RefSeq" id="WP_344223170.1">
    <property type="nucleotide sequence ID" value="NZ_BAAAQA010000002.1"/>
</dbReference>
<evidence type="ECO:0000256" key="1">
    <source>
        <dbReference type="SAM" id="Phobius"/>
    </source>
</evidence>
<name>A0ABN2XBC6_9MICC</name>
<gene>
    <name evidence="3" type="ORF">GCM10009824_01590</name>
</gene>
<evidence type="ECO:0000313" key="4">
    <source>
        <dbReference type="Proteomes" id="UP001500166"/>
    </source>
</evidence>
<reference evidence="3 4" key="1">
    <citation type="journal article" date="2019" name="Int. J. Syst. Evol. Microbiol.">
        <title>The Global Catalogue of Microorganisms (GCM) 10K type strain sequencing project: providing services to taxonomists for standard genome sequencing and annotation.</title>
        <authorList>
            <consortium name="The Broad Institute Genomics Platform"/>
            <consortium name="The Broad Institute Genome Sequencing Center for Infectious Disease"/>
            <person name="Wu L."/>
            <person name="Ma J."/>
        </authorList>
    </citation>
    <scope>NUCLEOTIDE SEQUENCE [LARGE SCALE GENOMIC DNA]</scope>
    <source>
        <strain evidence="3 4">JCM 15914</strain>
    </source>
</reference>
<keyword evidence="1" id="KW-1133">Transmembrane helix</keyword>
<keyword evidence="1" id="KW-0812">Transmembrane</keyword>
<keyword evidence="4" id="KW-1185">Reference proteome</keyword>
<dbReference type="InterPro" id="IPR028087">
    <property type="entry name" value="Tad_N"/>
</dbReference>
<organism evidence="3 4">
    <name type="scientific">Kocuria atrinae</name>
    <dbReference type="NCBI Taxonomy" id="592377"/>
    <lineage>
        <taxon>Bacteria</taxon>
        <taxon>Bacillati</taxon>
        <taxon>Actinomycetota</taxon>
        <taxon>Actinomycetes</taxon>
        <taxon>Micrococcales</taxon>
        <taxon>Micrococcaceae</taxon>
        <taxon>Kocuria</taxon>
    </lineage>
</organism>
<feature type="domain" description="Putative Flp pilus-assembly TadG-like N-terminal" evidence="2">
    <location>
        <begin position="34"/>
        <end position="80"/>
    </location>
</feature>